<dbReference type="Gene3D" id="1.10.246.110">
    <property type="entry name" value="Mitochondrial ATP synthase-coupling factor 6"/>
    <property type="match status" value="1"/>
</dbReference>
<dbReference type="GO" id="GO:0015986">
    <property type="term" value="P:proton motive force-driven ATP synthesis"/>
    <property type="evidence" value="ECO:0007669"/>
    <property type="project" value="InterPro"/>
</dbReference>
<name>A0A182J482_ANOAO</name>
<dbReference type="AlphaFoldDB" id="A0A182J482"/>
<evidence type="ECO:0000256" key="9">
    <source>
        <dbReference type="ARBA" id="ARBA00023136"/>
    </source>
</evidence>
<evidence type="ECO:0000256" key="5">
    <source>
        <dbReference type="ARBA" id="ARBA00022781"/>
    </source>
</evidence>
<dbReference type="EnsemblMetazoa" id="AATE011022-RA">
    <property type="protein sequence ID" value="AATE011022-PA.1"/>
    <property type="gene ID" value="AATE011022"/>
</dbReference>
<evidence type="ECO:0000256" key="2">
    <source>
        <dbReference type="ARBA" id="ARBA00007346"/>
    </source>
</evidence>
<reference evidence="10" key="1">
    <citation type="submission" date="2022-08" db="UniProtKB">
        <authorList>
            <consortium name="EnsemblMetazoa"/>
        </authorList>
    </citation>
    <scope>IDENTIFICATION</scope>
    <source>
        <strain evidence="10">EBRO</strain>
    </source>
</reference>
<dbReference type="FunFam" id="1.10.246.110:FF:000001">
    <property type="entry name" value="ATP synthase-coupling factor 6, mitochondrial"/>
    <property type="match status" value="1"/>
</dbReference>
<keyword evidence="6" id="KW-0999">Mitochondrion inner membrane</keyword>
<dbReference type="PIRSF" id="PIRSF002455">
    <property type="entry name" value="ATP_synthase_coupling_factor_6"/>
    <property type="match status" value="1"/>
</dbReference>
<evidence type="ECO:0000256" key="8">
    <source>
        <dbReference type="ARBA" id="ARBA00023128"/>
    </source>
</evidence>
<keyword evidence="8" id="KW-0496">Mitochondrion</keyword>
<keyword evidence="5" id="KW-0375">Hydrogen ion transport</keyword>
<dbReference type="PANTHER" id="PTHR12441:SF10">
    <property type="entry name" value="ATP SYNTHASE-COUPLING FACTOR 6, MITOCHONDRIAL"/>
    <property type="match status" value="1"/>
</dbReference>
<dbReference type="PANTHER" id="PTHR12441">
    <property type="entry name" value="ATP SYNTHASE COUPLING FACTOR 6, MITOCHONDRIAL"/>
    <property type="match status" value="1"/>
</dbReference>
<dbReference type="InterPro" id="IPR036204">
    <property type="entry name" value="ATP_synth_f6_sf_mt"/>
</dbReference>
<dbReference type="STRING" id="41427.A0A182J482"/>
<evidence type="ECO:0000313" key="10">
    <source>
        <dbReference type="EnsemblMetazoa" id="AATE011022-PA.1"/>
    </source>
</evidence>
<comment type="subcellular location">
    <subcellularLocation>
        <location evidence="1">Mitochondrion inner membrane</location>
    </subcellularLocation>
</comment>
<dbReference type="GO" id="GO:0045259">
    <property type="term" value="C:proton-transporting ATP synthase complex"/>
    <property type="evidence" value="ECO:0007669"/>
    <property type="project" value="UniProtKB-KW"/>
</dbReference>
<protein>
    <submittedName>
        <fullName evidence="10">Uncharacterized protein</fullName>
    </submittedName>
</protein>
<keyword evidence="9" id="KW-0472">Membrane</keyword>
<evidence type="ECO:0000256" key="7">
    <source>
        <dbReference type="ARBA" id="ARBA00023065"/>
    </source>
</evidence>
<keyword evidence="3" id="KW-0813">Transport</keyword>
<comment type="similarity">
    <text evidence="2">Belongs to the eukaryotic ATPase subunit F6 family.</text>
</comment>
<dbReference type="VEuPathDB" id="VectorBase:AATE011022"/>
<evidence type="ECO:0000256" key="6">
    <source>
        <dbReference type="ARBA" id="ARBA00022792"/>
    </source>
</evidence>
<dbReference type="GO" id="GO:0005743">
    <property type="term" value="C:mitochondrial inner membrane"/>
    <property type="evidence" value="ECO:0007669"/>
    <property type="project" value="UniProtKB-SubCell"/>
</dbReference>
<sequence length="128" mass="14137">MFANKSSDLLRALSFVRKDLQMLTNQIISVARNMGLQARRNYGVSAVLLSKATDPIQQLFVTKLRDYAQKSKSAGGKLVDASPEIEKELKTEMDKLAKQYGGAKGEDMTAFPAFKFEDPTVDPINAHA</sequence>
<dbReference type="SUPFAM" id="SSF111357">
    <property type="entry name" value="Mitochondrial ATP synthase coupling factor 6"/>
    <property type="match status" value="1"/>
</dbReference>
<evidence type="ECO:0000256" key="4">
    <source>
        <dbReference type="ARBA" id="ARBA00022547"/>
    </source>
</evidence>
<proteinExistence type="inferred from homology"/>
<evidence type="ECO:0000256" key="1">
    <source>
        <dbReference type="ARBA" id="ARBA00004273"/>
    </source>
</evidence>
<dbReference type="Pfam" id="PF05511">
    <property type="entry name" value="ATP-synt_F6"/>
    <property type="match status" value="1"/>
</dbReference>
<dbReference type="InterPro" id="IPR008387">
    <property type="entry name" value="ATP_synth_f6_mt"/>
</dbReference>
<dbReference type="GO" id="GO:0015078">
    <property type="term" value="F:proton transmembrane transporter activity"/>
    <property type="evidence" value="ECO:0007669"/>
    <property type="project" value="InterPro"/>
</dbReference>
<organism evidence="10">
    <name type="scientific">Anopheles atroparvus</name>
    <name type="common">European mosquito</name>
    <dbReference type="NCBI Taxonomy" id="41427"/>
    <lineage>
        <taxon>Eukaryota</taxon>
        <taxon>Metazoa</taxon>
        <taxon>Ecdysozoa</taxon>
        <taxon>Arthropoda</taxon>
        <taxon>Hexapoda</taxon>
        <taxon>Insecta</taxon>
        <taxon>Pterygota</taxon>
        <taxon>Neoptera</taxon>
        <taxon>Endopterygota</taxon>
        <taxon>Diptera</taxon>
        <taxon>Nematocera</taxon>
        <taxon>Culicoidea</taxon>
        <taxon>Culicidae</taxon>
        <taxon>Anophelinae</taxon>
        <taxon>Anopheles</taxon>
    </lineage>
</organism>
<keyword evidence="4" id="KW-0138">CF(0)</keyword>
<accession>A0A182J482</accession>
<keyword evidence="7" id="KW-0406">Ion transport</keyword>
<evidence type="ECO:0000256" key="3">
    <source>
        <dbReference type="ARBA" id="ARBA00022448"/>
    </source>
</evidence>